<evidence type="ECO:0000313" key="2">
    <source>
        <dbReference type="EMBL" id="RMI47490.1"/>
    </source>
</evidence>
<keyword evidence="3" id="KW-1185">Reference proteome</keyword>
<reference evidence="2 3" key="1">
    <citation type="submission" date="2018-10" db="EMBL/GenBank/DDBJ databases">
        <title>Isolation from soil.</title>
        <authorList>
            <person name="Hu J."/>
        </authorList>
    </citation>
    <scope>NUCLEOTIDE SEQUENCE [LARGE SCALE GENOMIC DNA]</scope>
    <source>
        <strain evidence="2 3">NEAU-Ht49</strain>
    </source>
</reference>
<dbReference type="Proteomes" id="UP000282674">
    <property type="component" value="Unassembled WGS sequence"/>
</dbReference>
<dbReference type="Gene3D" id="3.50.50.60">
    <property type="entry name" value="FAD/NAD(P)-binding domain"/>
    <property type="match status" value="1"/>
</dbReference>
<accession>A0A3M2MEP8</accession>
<dbReference type="InterPro" id="IPR006076">
    <property type="entry name" value="FAD-dep_OxRdtase"/>
</dbReference>
<organism evidence="2 3">
    <name type="scientific">Actinomadura harenae</name>
    <dbReference type="NCBI Taxonomy" id="2483351"/>
    <lineage>
        <taxon>Bacteria</taxon>
        <taxon>Bacillati</taxon>
        <taxon>Actinomycetota</taxon>
        <taxon>Actinomycetes</taxon>
        <taxon>Streptosporangiales</taxon>
        <taxon>Thermomonosporaceae</taxon>
        <taxon>Actinomadura</taxon>
    </lineage>
</organism>
<name>A0A3M2MEP8_9ACTN</name>
<dbReference type="AlphaFoldDB" id="A0A3M2MEP8"/>
<dbReference type="InterPro" id="IPR036188">
    <property type="entry name" value="FAD/NAD-bd_sf"/>
</dbReference>
<proteinExistence type="predicted"/>
<feature type="domain" description="FAD dependent oxidoreductase" evidence="1">
    <location>
        <begin position="2"/>
        <end position="349"/>
    </location>
</feature>
<dbReference type="Gene3D" id="3.30.9.10">
    <property type="entry name" value="D-Amino Acid Oxidase, subunit A, domain 2"/>
    <property type="match status" value="1"/>
</dbReference>
<dbReference type="OrthoDB" id="4051954at2"/>
<dbReference type="RefSeq" id="WP_122192724.1">
    <property type="nucleotide sequence ID" value="NZ_JBHSKC010000002.1"/>
</dbReference>
<comment type="caution">
    <text evidence="2">The sequence shown here is derived from an EMBL/GenBank/DDBJ whole genome shotgun (WGS) entry which is preliminary data.</text>
</comment>
<gene>
    <name evidence="2" type="ORF">EBO15_03045</name>
</gene>
<dbReference type="Pfam" id="PF01266">
    <property type="entry name" value="DAO"/>
    <property type="match status" value="1"/>
</dbReference>
<protein>
    <submittedName>
        <fullName evidence="2">FAD-dependent oxidoreductase</fullName>
    </submittedName>
</protein>
<dbReference type="EMBL" id="RFFG01000003">
    <property type="protein sequence ID" value="RMI47490.1"/>
    <property type="molecule type" value="Genomic_DNA"/>
</dbReference>
<evidence type="ECO:0000313" key="3">
    <source>
        <dbReference type="Proteomes" id="UP000282674"/>
    </source>
</evidence>
<evidence type="ECO:0000259" key="1">
    <source>
        <dbReference type="Pfam" id="PF01266"/>
    </source>
</evidence>
<dbReference type="SUPFAM" id="SSF51905">
    <property type="entry name" value="FAD/NAD(P)-binding domain"/>
    <property type="match status" value="1"/>
</dbReference>
<sequence length="358" mass="36832">MRICVVGAGLAGALLAWRLRLADRTAEVELAGPPEPADATAASGGIVRGFEPDAALRAEATASLAELYGSRLLRGWAAYRETGSVYIQAGPPPLPSDLAAICAALPGSASLADAPGFPDRPPAVVERRAGFVAPGALRREIVADLLRIGGRRTTAPVTGLTEEPDGALTLRHGTSRTTAGAAAGTASGTMAATTFDLVVLAAGPWTPGLLTLLGLPCDGLRTKRVQYTVHAAENPPSRVFVDETTSLYGRPHAKGLLLGVPSDRHDVDPDDRWPEPALAHAASALARVTFPGLRLGPAVRTVVAADCYHPDPGLRLRPVSGASPRLSTFTGGSGGAAKTALAASRTAAEELLRLRTPA</sequence>